<organism evidence="1 2">
    <name type="scientific">Arabis nemorensis</name>
    <dbReference type="NCBI Taxonomy" id="586526"/>
    <lineage>
        <taxon>Eukaryota</taxon>
        <taxon>Viridiplantae</taxon>
        <taxon>Streptophyta</taxon>
        <taxon>Embryophyta</taxon>
        <taxon>Tracheophyta</taxon>
        <taxon>Spermatophyta</taxon>
        <taxon>Magnoliopsida</taxon>
        <taxon>eudicotyledons</taxon>
        <taxon>Gunneridae</taxon>
        <taxon>Pentapetalae</taxon>
        <taxon>rosids</taxon>
        <taxon>malvids</taxon>
        <taxon>Brassicales</taxon>
        <taxon>Brassicaceae</taxon>
        <taxon>Arabideae</taxon>
        <taxon>Arabis</taxon>
    </lineage>
</organism>
<sequence length="64" mass="7070">MVKATRGDSPGSMKLQISTLSLGIGESRKRYREEGKGYFDDQRPSSKMDPYLVTAMIAETTILG</sequence>
<dbReference type="AlphaFoldDB" id="A0A565BK74"/>
<evidence type="ECO:0000313" key="2">
    <source>
        <dbReference type="Proteomes" id="UP000489600"/>
    </source>
</evidence>
<dbReference type="Gene3D" id="3.30.590.10">
    <property type="entry name" value="Glutamine synthetase/guanido kinase, catalytic domain"/>
    <property type="match status" value="1"/>
</dbReference>
<dbReference type="Proteomes" id="UP000489600">
    <property type="component" value="Unassembled WGS sequence"/>
</dbReference>
<dbReference type="OrthoDB" id="1936100at2759"/>
<comment type="caution">
    <text evidence="1">The sequence shown here is derived from an EMBL/GenBank/DDBJ whole genome shotgun (WGS) entry which is preliminary data.</text>
</comment>
<evidence type="ECO:0008006" key="3">
    <source>
        <dbReference type="Google" id="ProtNLM"/>
    </source>
</evidence>
<name>A0A565BK74_9BRAS</name>
<gene>
    <name evidence="1" type="ORF">ANE_LOCUS11677</name>
</gene>
<evidence type="ECO:0000313" key="1">
    <source>
        <dbReference type="EMBL" id="VVB01233.1"/>
    </source>
</evidence>
<dbReference type="EMBL" id="CABITT030000004">
    <property type="protein sequence ID" value="VVB01233.1"/>
    <property type="molecule type" value="Genomic_DNA"/>
</dbReference>
<protein>
    <recommendedName>
        <fullName evidence="3">GS catalytic domain-containing protein</fullName>
    </recommendedName>
</protein>
<reference evidence="1" key="1">
    <citation type="submission" date="2019-07" db="EMBL/GenBank/DDBJ databases">
        <authorList>
            <person name="Dittberner H."/>
        </authorList>
    </citation>
    <scope>NUCLEOTIDE SEQUENCE [LARGE SCALE GENOMIC DNA]</scope>
</reference>
<keyword evidence="2" id="KW-1185">Reference proteome</keyword>
<accession>A0A565BK74</accession>
<proteinExistence type="predicted"/>